<dbReference type="EMBL" id="JALLAZ020001065">
    <property type="protein sequence ID" value="KAL3781459.1"/>
    <property type="molecule type" value="Genomic_DNA"/>
</dbReference>
<feature type="region of interest" description="Disordered" evidence="1">
    <location>
        <begin position="517"/>
        <end position="539"/>
    </location>
</feature>
<feature type="compositionally biased region" description="Polar residues" evidence="1">
    <location>
        <begin position="270"/>
        <end position="288"/>
    </location>
</feature>
<evidence type="ECO:0000313" key="2">
    <source>
        <dbReference type="EMBL" id="KAL3781459.1"/>
    </source>
</evidence>
<gene>
    <name evidence="2" type="ORF">ACHAW5_009650</name>
</gene>
<feature type="compositionally biased region" description="Polar residues" evidence="1">
    <location>
        <begin position="145"/>
        <end position="155"/>
    </location>
</feature>
<evidence type="ECO:0008006" key="4">
    <source>
        <dbReference type="Google" id="ProtNLM"/>
    </source>
</evidence>
<feature type="compositionally biased region" description="Low complexity" evidence="1">
    <location>
        <begin position="156"/>
        <end position="167"/>
    </location>
</feature>
<organism evidence="2 3">
    <name type="scientific">Stephanodiscus triporus</name>
    <dbReference type="NCBI Taxonomy" id="2934178"/>
    <lineage>
        <taxon>Eukaryota</taxon>
        <taxon>Sar</taxon>
        <taxon>Stramenopiles</taxon>
        <taxon>Ochrophyta</taxon>
        <taxon>Bacillariophyta</taxon>
        <taxon>Coscinodiscophyceae</taxon>
        <taxon>Thalassiosirophycidae</taxon>
        <taxon>Stephanodiscales</taxon>
        <taxon>Stephanodiscaceae</taxon>
        <taxon>Stephanodiscus</taxon>
    </lineage>
</organism>
<proteinExistence type="predicted"/>
<reference evidence="2 3" key="1">
    <citation type="submission" date="2024-10" db="EMBL/GenBank/DDBJ databases">
        <title>Updated reference genomes for cyclostephanoid diatoms.</title>
        <authorList>
            <person name="Roberts W.R."/>
            <person name="Alverson A.J."/>
        </authorList>
    </citation>
    <scope>NUCLEOTIDE SEQUENCE [LARGE SCALE GENOMIC DNA]</scope>
    <source>
        <strain evidence="2 3">AJA276-08</strain>
    </source>
</reference>
<protein>
    <recommendedName>
        <fullName evidence="4">F-box domain-containing protein</fullName>
    </recommendedName>
</protein>
<feature type="region of interest" description="Disordered" evidence="1">
    <location>
        <begin position="270"/>
        <end position="297"/>
    </location>
</feature>
<dbReference type="AlphaFoldDB" id="A0ABD3P0H0"/>
<name>A0ABD3P0H0_9STRA</name>
<evidence type="ECO:0000256" key="1">
    <source>
        <dbReference type="SAM" id="MobiDB-lite"/>
    </source>
</evidence>
<feature type="region of interest" description="Disordered" evidence="1">
    <location>
        <begin position="136"/>
        <end position="167"/>
    </location>
</feature>
<dbReference type="Proteomes" id="UP001530315">
    <property type="component" value="Unassembled WGS sequence"/>
</dbReference>
<comment type="caution">
    <text evidence="2">The sequence shown here is derived from an EMBL/GenBank/DDBJ whole genome shotgun (WGS) entry which is preliminary data.</text>
</comment>
<sequence>MKSSHRTRGNTEISMDDGEKIALTWFLHNECTSNIDLATISNVCRCWREVASQSVADAASVPLFSRCISRLLITDMARELVARERYRRHECDTTDTTAEVGGTRNDRIRPPNNTEGNFCLAWFAPSGMQTASVSLEDDAEDNDSLKSNTGSTTQQRSNGRGRTSNRGRNVNCCHEWRGYRHATEVLIPFGYSTDFIVDVFDASSKLYLAQDGANPNTEPASSSSLSYHQRKTQILSHEFDPTFAVRGATLARPEGFCLCVDNDYIEPANSNSFRKPHNGLSSHDLSPTQRRRKRRSLEKTLLPRMVLSTRRKCPLLHRFSEADADENDTEQRSLPWEKRQRAIQFLNSDRSQAIKLITPPFECGPIHGPITVFIVGITTEDGCFLSGRSSRFEFGHLFPLAARDMQIDMSPIAIATGKRDTNELANCTGRGARSSSVTRSTFSGSDNDSIESERLDCLCKFNSGDPFNPKDLSVEDPTEDCIHRGTTGPGLWHCYTAVFDGQNSLIRVDGCDEPKKTREHYGLASSDKEDGDADSSANSSRFVGSGALNGLTIGSDHQFDMSLCYGEIEGQCGEGAIAEIAIFKGRMDDSDIMKLEKYLMKKHGILSVEKMKLFVAGENNTRMKPLNIDCHLKEDEWRRQSHALIEHCWPADLEESIPLRVAANHPSVAWRRTNEITGSPIRIQRIGTRNGNGSSDW</sequence>
<accession>A0ABD3P0H0</accession>
<keyword evidence="3" id="KW-1185">Reference proteome</keyword>
<evidence type="ECO:0000313" key="3">
    <source>
        <dbReference type="Proteomes" id="UP001530315"/>
    </source>
</evidence>